<dbReference type="OrthoDB" id="4062651at2759"/>
<dbReference type="InterPro" id="IPR011009">
    <property type="entry name" value="Kinase-like_dom_sf"/>
</dbReference>
<dbReference type="STRING" id="6573.A0A210Q1C7"/>
<dbReference type="Proteomes" id="UP000242188">
    <property type="component" value="Unassembled WGS sequence"/>
</dbReference>
<dbReference type="Pfam" id="PF12260">
    <property type="entry name" value="PIP49_C"/>
    <property type="match status" value="1"/>
</dbReference>
<keyword evidence="3" id="KW-0808">Transferase</keyword>
<dbReference type="PANTHER" id="PTHR46448:SF1">
    <property type="entry name" value="PROTEIN KINASE DOMAIN-CONTAINING PROTEIN"/>
    <property type="match status" value="1"/>
</dbReference>
<dbReference type="SUPFAM" id="SSF56112">
    <property type="entry name" value="Protein kinase-like (PK-like)"/>
    <property type="match status" value="1"/>
</dbReference>
<dbReference type="EMBL" id="NEDP02005262">
    <property type="protein sequence ID" value="OWF42538.1"/>
    <property type="molecule type" value="Genomic_DNA"/>
</dbReference>
<dbReference type="InterPro" id="IPR022049">
    <property type="entry name" value="FAM69_kinase_dom"/>
</dbReference>
<comment type="caution">
    <text evidence="3">The sequence shown here is derived from an EMBL/GenBank/DDBJ whole genome shotgun (WGS) entry which is preliminary data.</text>
</comment>
<feature type="transmembrane region" description="Helical" evidence="1">
    <location>
        <begin position="21"/>
        <end position="40"/>
    </location>
</feature>
<dbReference type="GO" id="GO:0001501">
    <property type="term" value="P:skeletal system development"/>
    <property type="evidence" value="ECO:0007669"/>
    <property type="project" value="TreeGrafter"/>
</dbReference>
<evidence type="ECO:0000313" key="4">
    <source>
        <dbReference type="Proteomes" id="UP000242188"/>
    </source>
</evidence>
<accession>A0A210Q1C7</accession>
<protein>
    <submittedName>
        <fullName evidence="3">Protein kinase domain-containing protein, cytoplasmic</fullName>
    </submittedName>
</protein>
<dbReference type="GO" id="GO:0004715">
    <property type="term" value="F:non-membrane spanning protein tyrosine kinase activity"/>
    <property type="evidence" value="ECO:0007669"/>
    <property type="project" value="InterPro"/>
</dbReference>
<dbReference type="InterPro" id="IPR042983">
    <property type="entry name" value="PKDCC"/>
</dbReference>
<keyword evidence="4" id="KW-1185">Reference proteome</keyword>
<dbReference type="AlphaFoldDB" id="A0A210Q1C7"/>
<name>A0A210Q1C7_MIZYE</name>
<evidence type="ECO:0000313" key="3">
    <source>
        <dbReference type="EMBL" id="OWF42538.1"/>
    </source>
</evidence>
<keyword evidence="1" id="KW-1133">Transmembrane helix</keyword>
<reference evidence="3 4" key="1">
    <citation type="journal article" date="2017" name="Nat. Ecol. Evol.">
        <title>Scallop genome provides insights into evolution of bilaterian karyotype and development.</title>
        <authorList>
            <person name="Wang S."/>
            <person name="Zhang J."/>
            <person name="Jiao W."/>
            <person name="Li J."/>
            <person name="Xun X."/>
            <person name="Sun Y."/>
            <person name="Guo X."/>
            <person name="Huan P."/>
            <person name="Dong B."/>
            <person name="Zhang L."/>
            <person name="Hu X."/>
            <person name="Sun X."/>
            <person name="Wang J."/>
            <person name="Zhao C."/>
            <person name="Wang Y."/>
            <person name="Wang D."/>
            <person name="Huang X."/>
            <person name="Wang R."/>
            <person name="Lv J."/>
            <person name="Li Y."/>
            <person name="Zhang Z."/>
            <person name="Liu B."/>
            <person name="Lu W."/>
            <person name="Hui Y."/>
            <person name="Liang J."/>
            <person name="Zhou Z."/>
            <person name="Hou R."/>
            <person name="Li X."/>
            <person name="Liu Y."/>
            <person name="Li H."/>
            <person name="Ning X."/>
            <person name="Lin Y."/>
            <person name="Zhao L."/>
            <person name="Xing Q."/>
            <person name="Dou J."/>
            <person name="Li Y."/>
            <person name="Mao J."/>
            <person name="Guo H."/>
            <person name="Dou H."/>
            <person name="Li T."/>
            <person name="Mu C."/>
            <person name="Jiang W."/>
            <person name="Fu Q."/>
            <person name="Fu X."/>
            <person name="Miao Y."/>
            <person name="Liu J."/>
            <person name="Yu Q."/>
            <person name="Li R."/>
            <person name="Liao H."/>
            <person name="Li X."/>
            <person name="Kong Y."/>
            <person name="Jiang Z."/>
            <person name="Chourrout D."/>
            <person name="Li R."/>
            <person name="Bao Z."/>
        </authorList>
    </citation>
    <scope>NUCLEOTIDE SEQUENCE [LARGE SCALE GENOMIC DNA]</scope>
    <source>
        <strain evidence="3 4">PY_sf001</strain>
    </source>
</reference>
<evidence type="ECO:0000259" key="2">
    <source>
        <dbReference type="Pfam" id="PF12260"/>
    </source>
</evidence>
<keyword evidence="1" id="KW-0472">Membrane</keyword>
<evidence type="ECO:0000256" key="1">
    <source>
        <dbReference type="SAM" id="Phobius"/>
    </source>
</evidence>
<feature type="domain" description="FAM69 protein-kinase" evidence="2">
    <location>
        <begin position="290"/>
        <end position="408"/>
    </location>
</feature>
<dbReference type="GO" id="GO:0005576">
    <property type="term" value="C:extracellular region"/>
    <property type="evidence" value="ECO:0007669"/>
    <property type="project" value="TreeGrafter"/>
</dbReference>
<proteinExistence type="predicted"/>
<keyword evidence="3" id="KW-0418">Kinase</keyword>
<sequence>MIRKLTCFSTCTRMRCRMRYRTGWTVFLVVCTLIGVFLTYRQIGNMRHDQTSYKKSNPKFYNPQDVFLKEFDQDQQQNIKNPGAGFVARSDFNDQNVQDNALSNKLQLVAREPADIMSNKDAVNSGNTSSIDRTLKSELLSILKDLNPSDLGKAPEAIEMALQVKTILLDLEIYSQMTCKDIDYLRVSQSVKITRRKYVDRAYIDKRGSEVIMKSQAIDMDSKIKCMQSKYDVDKCQVMGNYNLLREIVALTVLKHPTIIKVQGYCIRGDSINYNIKKKGVVLITEPGMAVNIGNLASYSWKSKILYAIQLADLLKYMENSPLGSLGLGEVRARDFVLVDQWIKLVDLDDMSFEEKVCQVESDCKITGVSMYKIPCENGRCVGRNAKQNLRTLGVEMIEQLLVNPPPQESDKVFKLKQKILTLEITTAQLMEELTELRPTAVNVQHKQNEKFDSSKWRAVVKPKAPIQPVVNQQDMDSWRRKEEIMANKVLPNFGKEETQHDYIRMSESNFPGMNDYTCSASRVAWGCVITVRSLAQAKATCDADPVCKAFVVFTSNPDIATLMTMVAKNSGTSKPERNAGATLFIKSSETVRGGAVVGKPALAFINPPSHQTKTTKETPVECLKHTLNLTADARVARERRLMAHLGLKGFSDSDWEAKMLTQKIIKAHNMRTVKIGSNIGGKVLVDLQGMQTEKQFLRGVFLAESGPFQYHIAHMIAFRLDRILGLYHTPPSMLWSLSKGNLELVKGDDAWKNLVDTQKSEFGSLTGLLTASVPRVVKNESVYINKLDGMTANVVTFSRMEKMQLEYVLLWYLTKTLHSKNLHLGYKGHLINFEADQAFQDTSLDLLGYFHHCQFPNVVYKAMYCFKCSAKAGQSLHSICSLGMEVIDQVLDAGYERPDIYVNHLNSEEIATQINVAAGKILQLVDMCIKAFGREKVLY</sequence>
<keyword evidence="1" id="KW-0812">Transmembrane</keyword>
<gene>
    <name evidence="3" type="ORF">KP79_PYT06567</name>
</gene>
<organism evidence="3 4">
    <name type="scientific">Mizuhopecten yessoensis</name>
    <name type="common">Japanese scallop</name>
    <name type="synonym">Patinopecten yessoensis</name>
    <dbReference type="NCBI Taxonomy" id="6573"/>
    <lineage>
        <taxon>Eukaryota</taxon>
        <taxon>Metazoa</taxon>
        <taxon>Spiralia</taxon>
        <taxon>Lophotrochozoa</taxon>
        <taxon>Mollusca</taxon>
        <taxon>Bivalvia</taxon>
        <taxon>Autobranchia</taxon>
        <taxon>Pteriomorphia</taxon>
        <taxon>Pectinida</taxon>
        <taxon>Pectinoidea</taxon>
        <taxon>Pectinidae</taxon>
        <taxon>Mizuhopecten</taxon>
    </lineage>
</organism>
<dbReference type="PANTHER" id="PTHR46448">
    <property type="entry name" value="PROTEIN KINASE DOMAIN-CONTAINING PROTEIN"/>
    <property type="match status" value="1"/>
</dbReference>